<dbReference type="GO" id="GO:0005507">
    <property type="term" value="F:copper ion binding"/>
    <property type="evidence" value="ECO:0007669"/>
    <property type="project" value="InterPro"/>
</dbReference>
<dbReference type="FunFam" id="1.10.238.10:FF:000030">
    <property type="entry name" value="DCN1-like protein"/>
    <property type="match status" value="1"/>
</dbReference>
<evidence type="ECO:0000259" key="11">
    <source>
        <dbReference type="PROSITE" id="PS51229"/>
    </source>
</evidence>
<evidence type="ECO:0000313" key="13">
    <source>
        <dbReference type="Proteomes" id="UP001255856"/>
    </source>
</evidence>
<dbReference type="InterPro" id="IPR005176">
    <property type="entry name" value="PONY_dom"/>
</dbReference>
<comment type="similarity">
    <text evidence="2">Belongs to the COX17 family.</text>
</comment>
<evidence type="ECO:0000256" key="3">
    <source>
        <dbReference type="ARBA" id="ARBA00022723"/>
    </source>
</evidence>
<feature type="domain" description="DCUN1" evidence="11">
    <location>
        <begin position="122"/>
        <end position="311"/>
    </location>
</feature>
<dbReference type="Pfam" id="PF14555">
    <property type="entry name" value="UBA_4"/>
    <property type="match status" value="1"/>
</dbReference>
<dbReference type="Gene3D" id="1.10.8.10">
    <property type="entry name" value="DNA helicase RuvA subunit, C-terminal domain"/>
    <property type="match status" value="1"/>
</dbReference>
<dbReference type="SUPFAM" id="SSF47072">
    <property type="entry name" value="Cysteine alpha-hairpin motif"/>
    <property type="match status" value="1"/>
</dbReference>
<dbReference type="GO" id="GO:0031624">
    <property type="term" value="F:ubiquitin conjugating enzyme binding"/>
    <property type="evidence" value="ECO:0007669"/>
    <property type="project" value="TreeGrafter"/>
</dbReference>
<dbReference type="Pfam" id="PF05051">
    <property type="entry name" value="COX17"/>
    <property type="match status" value="1"/>
</dbReference>
<dbReference type="GO" id="GO:0005758">
    <property type="term" value="C:mitochondrial intermembrane space"/>
    <property type="evidence" value="ECO:0007669"/>
    <property type="project" value="UniProtKB-SubCell"/>
</dbReference>
<dbReference type="Gene3D" id="1.10.238.10">
    <property type="entry name" value="EF-hand"/>
    <property type="match status" value="1"/>
</dbReference>
<evidence type="ECO:0000313" key="12">
    <source>
        <dbReference type="EMBL" id="KAK2080496.1"/>
    </source>
</evidence>
<dbReference type="GO" id="GO:0016531">
    <property type="term" value="F:copper chaperone activity"/>
    <property type="evidence" value="ECO:0007669"/>
    <property type="project" value="InterPro"/>
</dbReference>
<dbReference type="PROSITE" id="PS51229">
    <property type="entry name" value="DCUN1"/>
    <property type="match status" value="1"/>
</dbReference>
<dbReference type="AlphaFoldDB" id="A0AAD9IL48"/>
<proteinExistence type="inferred from homology"/>
<dbReference type="Pfam" id="PF03556">
    <property type="entry name" value="Cullin_binding"/>
    <property type="match status" value="1"/>
</dbReference>
<keyword evidence="6" id="KW-0496">Mitochondrion</keyword>
<evidence type="ECO:0000256" key="5">
    <source>
        <dbReference type="ARBA" id="ARBA00023008"/>
    </source>
</evidence>
<dbReference type="PANTHER" id="PTHR12281:SF2">
    <property type="entry name" value="DEFECTIVE IN CULLIN NEDDYLATION PROTEIN"/>
    <property type="match status" value="1"/>
</dbReference>
<dbReference type="InterPro" id="IPR009060">
    <property type="entry name" value="UBA-like_sf"/>
</dbReference>
<evidence type="ECO:0000256" key="7">
    <source>
        <dbReference type="ARBA" id="ARBA00023157"/>
    </source>
</evidence>
<evidence type="ECO:0000256" key="2">
    <source>
        <dbReference type="ARBA" id="ARBA00009241"/>
    </source>
</evidence>
<dbReference type="InterPro" id="IPR009069">
    <property type="entry name" value="Cys_alpha_HP_mot_SF"/>
</dbReference>
<comment type="caution">
    <text evidence="12">The sequence shown here is derived from an EMBL/GenBank/DDBJ whole genome shotgun (WGS) entry which is preliminary data.</text>
</comment>
<dbReference type="GO" id="GO:0000151">
    <property type="term" value="C:ubiquitin ligase complex"/>
    <property type="evidence" value="ECO:0007669"/>
    <property type="project" value="TreeGrafter"/>
</dbReference>
<keyword evidence="13" id="KW-1185">Reference proteome</keyword>
<dbReference type="Gene3D" id="1.10.238.200">
    <property type="entry name" value="Cullin, PONY binding domain"/>
    <property type="match status" value="1"/>
</dbReference>
<dbReference type="GO" id="GO:0005886">
    <property type="term" value="C:plasma membrane"/>
    <property type="evidence" value="ECO:0007669"/>
    <property type="project" value="UniProtKB-ARBA"/>
</dbReference>
<feature type="binding site" evidence="9">
    <location>
        <position position="20"/>
    </location>
    <ligand>
        <name>Cu cation</name>
        <dbReference type="ChEBI" id="CHEBI:23378"/>
    </ligand>
</feature>
<keyword evidence="5 9" id="KW-0186">Copper</keyword>
<dbReference type="PROSITE" id="PS51808">
    <property type="entry name" value="CHCH"/>
    <property type="match status" value="1"/>
</dbReference>
<keyword evidence="8" id="KW-0143">Chaperone</keyword>
<comment type="subcellular location">
    <subcellularLocation>
        <location evidence="1">Mitochondrion intermembrane space</location>
    </subcellularLocation>
</comment>
<feature type="binding site" evidence="9">
    <location>
        <position position="21"/>
    </location>
    <ligand>
        <name>Cu cation</name>
        <dbReference type="ChEBI" id="CHEBI:23378"/>
    </ligand>
</feature>
<keyword evidence="7" id="KW-1015">Disulfide bond</keyword>
<dbReference type="GO" id="GO:0032182">
    <property type="term" value="F:ubiquitin-like protein binding"/>
    <property type="evidence" value="ECO:0007669"/>
    <property type="project" value="TreeGrafter"/>
</dbReference>
<dbReference type="SUPFAM" id="SSF46934">
    <property type="entry name" value="UBA-like"/>
    <property type="match status" value="1"/>
</dbReference>
<organism evidence="12 13">
    <name type="scientific">Prototheca wickerhamii</name>
    <dbReference type="NCBI Taxonomy" id="3111"/>
    <lineage>
        <taxon>Eukaryota</taxon>
        <taxon>Viridiplantae</taxon>
        <taxon>Chlorophyta</taxon>
        <taxon>core chlorophytes</taxon>
        <taxon>Trebouxiophyceae</taxon>
        <taxon>Chlorellales</taxon>
        <taxon>Chlorellaceae</taxon>
        <taxon>Prototheca</taxon>
    </lineage>
</organism>
<dbReference type="EMBL" id="JASFZW010000001">
    <property type="protein sequence ID" value="KAK2080496.1"/>
    <property type="molecule type" value="Genomic_DNA"/>
</dbReference>
<dbReference type="FunFam" id="1.10.238.200:FF:000003">
    <property type="entry name" value="DCN1-like protein 3"/>
    <property type="match status" value="1"/>
</dbReference>
<dbReference type="InterPro" id="IPR042460">
    <property type="entry name" value="DCN1-like_PONY"/>
</dbReference>
<evidence type="ECO:0000256" key="8">
    <source>
        <dbReference type="ARBA" id="ARBA00023186"/>
    </source>
</evidence>
<evidence type="ECO:0000256" key="1">
    <source>
        <dbReference type="ARBA" id="ARBA00004569"/>
    </source>
</evidence>
<dbReference type="Gene3D" id="1.10.287.1130">
    <property type="entry name" value="CytochromE C oxidase copper chaperone"/>
    <property type="match status" value="1"/>
</dbReference>
<reference evidence="12" key="1">
    <citation type="submission" date="2021-01" db="EMBL/GenBank/DDBJ databases">
        <authorList>
            <person name="Eckstrom K.M.E."/>
        </authorList>
    </citation>
    <scope>NUCLEOTIDE SEQUENCE</scope>
    <source>
        <strain evidence="12">UVCC 0001</strain>
    </source>
</reference>
<evidence type="ECO:0000256" key="10">
    <source>
        <dbReference type="RuleBase" id="RU410713"/>
    </source>
</evidence>
<dbReference type="Proteomes" id="UP001255856">
    <property type="component" value="Unassembled WGS sequence"/>
</dbReference>
<evidence type="ECO:0000256" key="4">
    <source>
        <dbReference type="ARBA" id="ARBA00022786"/>
    </source>
</evidence>
<keyword evidence="3 9" id="KW-0479">Metal-binding</keyword>
<dbReference type="InterPro" id="IPR007745">
    <property type="entry name" value="Cyt_c_oxidase_Cu-chaperone"/>
</dbReference>
<gene>
    <name evidence="12" type="ORF">QBZ16_000349</name>
</gene>
<evidence type="ECO:0000256" key="9">
    <source>
        <dbReference type="PIRSR" id="PIRSR607745-1"/>
    </source>
</evidence>
<keyword evidence="4" id="KW-0833">Ubl conjugation pathway</keyword>
<evidence type="ECO:0000256" key="6">
    <source>
        <dbReference type="ARBA" id="ARBA00023128"/>
    </source>
</evidence>
<dbReference type="GO" id="GO:0097602">
    <property type="term" value="F:cullin family protein binding"/>
    <property type="evidence" value="ECO:0007669"/>
    <property type="project" value="TreeGrafter"/>
</dbReference>
<comment type="function">
    <text evidence="10">Neddylation of cullins play an essential role in the regulation of SCF-type complexes activity.</text>
</comment>
<accession>A0AAD9IL48</accession>
<protein>
    <recommendedName>
        <fullName evidence="10">Defective in cullin neddylation protein</fullName>
    </recommendedName>
</protein>
<dbReference type="PANTHER" id="PTHR12281">
    <property type="entry name" value="RP42 RELATED"/>
    <property type="match status" value="1"/>
</dbReference>
<dbReference type="InterPro" id="IPR014764">
    <property type="entry name" value="DCN-prot"/>
</dbReference>
<sequence length="324" mass="36317">MAWYNFWKKEEPAKPKLKICCACPETKRVRDECVTLHGPEAKECQDLIEAHKACLRAEGFNRTLSNRTAMSGRLTKAQRDKVAAVVSVTGASAKAAGECLAATGWALDAAVDRYYATGGGGVDRAAIRRAFDGYADEDSPDMMLADGVSRFCDDLGVDPEDPVLLALSWHFDAATMCEFSRREFEEGMAALRCDGVPALRAALPRLRAELDSRPTFARIYNHAFLFAREKGQKILQQDVAVALWRLLLTPERWRYIDDWCAFLAERHNRAISRDTWQQLLEFIQAVKPDLADYDDAGAWPYLVDEFVEWMRENRADALAQAAAG</sequence>
<dbReference type="GO" id="GO:0045116">
    <property type="term" value="P:protein neddylation"/>
    <property type="evidence" value="ECO:0007669"/>
    <property type="project" value="TreeGrafter"/>
</dbReference>
<name>A0AAD9IL48_PROWI</name>